<dbReference type="SMART" id="SM00342">
    <property type="entry name" value="HTH_ARAC"/>
    <property type="match status" value="1"/>
</dbReference>
<keyword evidence="2" id="KW-0238">DNA-binding</keyword>
<proteinExistence type="predicted"/>
<accession>A0A1I2HNG9</accession>
<reference evidence="6" key="1">
    <citation type="submission" date="2016-10" db="EMBL/GenBank/DDBJ databases">
        <authorList>
            <person name="Varghese N."/>
            <person name="Submissions S."/>
        </authorList>
    </citation>
    <scope>NUCLEOTIDE SEQUENCE [LARGE SCALE GENOMIC DNA]</scope>
    <source>
        <strain evidence="6">CGMCC 1.10223</strain>
    </source>
</reference>
<dbReference type="EMBL" id="FONN01000025">
    <property type="protein sequence ID" value="SFF31895.1"/>
    <property type="molecule type" value="Genomic_DNA"/>
</dbReference>
<dbReference type="Gene3D" id="2.60.120.280">
    <property type="entry name" value="Regulatory protein AraC"/>
    <property type="match status" value="1"/>
</dbReference>
<dbReference type="Proteomes" id="UP000183410">
    <property type="component" value="Unassembled WGS sequence"/>
</dbReference>
<dbReference type="InterPro" id="IPR037923">
    <property type="entry name" value="HTH-like"/>
</dbReference>
<dbReference type="PROSITE" id="PS00041">
    <property type="entry name" value="HTH_ARAC_FAMILY_1"/>
    <property type="match status" value="1"/>
</dbReference>
<dbReference type="InterPro" id="IPR009057">
    <property type="entry name" value="Homeodomain-like_sf"/>
</dbReference>
<name>A0A1I2HNG9_9BACL</name>
<organism evidence="5 6">
    <name type="scientific">Paenibacillus algorifonticola</name>
    <dbReference type="NCBI Taxonomy" id="684063"/>
    <lineage>
        <taxon>Bacteria</taxon>
        <taxon>Bacillati</taxon>
        <taxon>Bacillota</taxon>
        <taxon>Bacilli</taxon>
        <taxon>Bacillales</taxon>
        <taxon>Paenibacillaceae</taxon>
        <taxon>Paenibacillus</taxon>
    </lineage>
</organism>
<evidence type="ECO:0000256" key="3">
    <source>
        <dbReference type="ARBA" id="ARBA00023163"/>
    </source>
</evidence>
<evidence type="ECO:0000259" key="4">
    <source>
        <dbReference type="PROSITE" id="PS01124"/>
    </source>
</evidence>
<dbReference type="SUPFAM" id="SSF46689">
    <property type="entry name" value="Homeodomain-like"/>
    <property type="match status" value="1"/>
</dbReference>
<evidence type="ECO:0000256" key="2">
    <source>
        <dbReference type="ARBA" id="ARBA00023125"/>
    </source>
</evidence>
<evidence type="ECO:0000313" key="6">
    <source>
        <dbReference type="Proteomes" id="UP000183410"/>
    </source>
</evidence>
<dbReference type="InterPro" id="IPR018060">
    <property type="entry name" value="HTH_AraC"/>
</dbReference>
<feature type="domain" description="HTH araC/xylS-type" evidence="4">
    <location>
        <begin position="155"/>
        <end position="257"/>
    </location>
</feature>
<keyword evidence="3" id="KW-0804">Transcription</keyword>
<dbReference type="RefSeq" id="WP_046233893.1">
    <property type="nucleotide sequence ID" value="NZ_FONN01000025.1"/>
</dbReference>
<keyword evidence="1" id="KW-0805">Transcription regulation</keyword>
<protein>
    <submittedName>
        <fullName evidence="5">AraC family transcriptional regulator, arabinose operon regulatory protein</fullName>
    </submittedName>
</protein>
<keyword evidence="6" id="KW-1185">Reference proteome</keyword>
<dbReference type="PROSITE" id="PS01124">
    <property type="entry name" value="HTH_ARAC_FAMILY_2"/>
    <property type="match status" value="1"/>
</dbReference>
<dbReference type="GO" id="GO:0043565">
    <property type="term" value="F:sequence-specific DNA binding"/>
    <property type="evidence" value="ECO:0007669"/>
    <property type="project" value="InterPro"/>
</dbReference>
<dbReference type="GO" id="GO:0003700">
    <property type="term" value="F:DNA-binding transcription factor activity"/>
    <property type="evidence" value="ECO:0007669"/>
    <property type="project" value="InterPro"/>
</dbReference>
<dbReference type="Pfam" id="PF12833">
    <property type="entry name" value="HTH_18"/>
    <property type="match status" value="1"/>
</dbReference>
<dbReference type="InterPro" id="IPR018062">
    <property type="entry name" value="HTH_AraC-typ_CS"/>
</dbReference>
<dbReference type="PANTHER" id="PTHR43280:SF2">
    <property type="entry name" value="HTH-TYPE TRANSCRIPTIONAL REGULATOR EXSA"/>
    <property type="match status" value="1"/>
</dbReference>
<dbReference type="AlphaFoldDB" id="A0A1I2HNG9"/>
<evidence type="ECO:0000313" key="5">
    <source>
        <dbReference type="EMBL" id="SFF31895.1"/>
    </source>
</evidence>
<dbReference type="PANTHER" id="PTHR43280">
    <property type="entry name" value="ARAC-FAMILY TRANSCRIPTIONAL REGULATOR"/>
    <property type="match status" value="1"/>
</dbReference>
<dbReference type="Gene3D" id="1.10.10.60">
    <property type="entry name" value="Homeodomain-like"/>
    <property type="match status" value="1"/>
</dbReference>
<evidence type="ECO:0000256" key="1">
    <source>
        <dbReference type="ARBA" id="ARBA00023015"/>
    </source>
</evidence>
<dbReference type="SUPFAM" id="SSF51215">
    <property type="entry name" value="Regulatory protein AraC"/>
    <property type="match status" value="1"/>
</dbReference>
<gene>
    <name evidence="5" type="ORF">SAMN04487969_12559</name>
</gene>
<sequence>MNIGNIGFNHSHDSDFIINRPQGSGDYMLLLLKTPAFFTLNGSEIRTEPDSFILYSEDEPQMYRACGAQFTNDWFHFKLQDGDEALLAELDIPQNQIIRIGDMNELSMMINHLCYENYSSNRFRSETIQLYLKLFFIKLSNKIHVSNKEISSTHYNKMPIVRTKMYNQPFLPWTIAGLSHELTMSKSCFQHLYKDFFGVSPITDLILSRIEHAKYLLSTTDISVKKIAEMSGYNNEIHFMRQFKQHMKRTPSQYREAIQLTGSRT</sequence>